<dbReference type="GO" id="GO:0006508">
    <property type="term" value="P:proteolysis"/>
    <property type="evidence" value="ECO:0007669"/>
    <property type="project" value="InterPro"/>
</dbReference>
<dbReference type="InterPro" id="IPR006311">
    <property type="entry name" value="TAT_signal"/>
</dbReference>
<dbReference type="PROSITE" id="PS51318">
    <property type="entry name" value="TAT"/>
    <property type="match status" value="1"/>
</dbReference>
<dbReference type="PANTHER" id="PTHR22576">
    <property type="entry name" value="MUCOSA ASSOCIATED LYMPHOID TISSUE LYMPHOMA TRANSLOCATION PROTEIN 1/PARACASPASE"/>
    <property type="match status" value="1"/>
</dbReference>
<dbReference type="RefSeq" id="WP_166088473.1">
    <property type="nucleotide sequence ID" value="NZ_CP096255.1"/>
</dbReference>
<dbReference type="EMBL" id="CP096255">
    <property type="protein sequence ID" value="UPT85421.1"/>
    <property type="molecule type" value="Genomic_DNA"/>
</dbReference>
<sequence>MDLVQASEIPVDRREFVSGLTLATAAAGLMPTGAAAEGRRVALVIGNGAYRNVPTLLNPPNDAGDIAAALKRLGFSVRLVTNASFDEMRRGLIALGRDAAGADMATVYFAGHGMEINGENWLIPIDAELKRDTDAANEAISLQSVMLQVSNTTSLGLVILDACRNNPFAARINRTLATRGTPTGGLGRIEPVGNVLVAYAARDGTTALDGDTRNSPFAAALLRNIETPGVEVTFMFRNVRDEVMEATRNEQQPFVYGSLSRKAIYLAGQPKGGVEGAEPVAPLPAVASPAPSGASMSSTIDPALVGTWEITVPGRRGQSRWIWQIMNDGTYKFHAVPQRSAHPHEGTMTAANGHWTLQARRGLSGYSDGGAYEIRDTLAVITGKLGTGAWKRSAE</sequence>
<dbReference type="Pfam" id="PF00656">
    <property type="entry name" value="Peptidase_C14"/>
    <property type="match status" value="1"/>
</dbReference>
<accession>A0A8T5VBE7</accession>
<evidence type="ECO:0000313" key="1">
    <source>
        <dbReference type="EMBL" id="UPT85421.1"/>
    </source>
</evidence>
<protein>
    <submittedName>
        <fullName evidence="1">Caspase family protein</fullName>
    </submittedName>
</protein>
<dbReference type="InterPro" id="IPR011600">
    <property type="entry name" value="Pept_C14_caspase"/>
</dbReference>
<dbReference type="PROSITE" id="PS50208">
    <property type="entry name" value="CASPASE_P20"/>
    <property type="match status" value="1"/>
</dbReference>
<reference evidence="1" key="1">
    <citation type="journal article" date="2017" name="Syst. Appl. Microbiol.">
        <title>Soybeans inoculated with root zone soils of Canadian native legumes harbour diverse and novel Bradyrhizobium spp. that possess agricultural potential.</title>
        <authorList>
            <person name="Bromfield E.S.P."/>
            <person name="Cloutier S."/>
            <person name="Tambong J.T."/>
            <person name="Tran Thi T.V."/>
        </authorList>
    </citation>
    <scope>NUCLEOTIDE SEQUENCE</scope>
    <source>
        <strain evidence="1">1S5</strain>
    </source>
</reference>
<dbReference type="InterPro" id="IPR029030">
    <property type="entry name" value="Caspase-like_dom_sf"/>
</dbReference>
<gene>
    <name evidence="1" type="ORF">HAP41_0000034690</name>
</gene>
<dbReference type="AlphaFoldDB" id="A0A8T5VBE7"/>
<evidence type="ECO:0000313" key="2">
    <source>
        <dbReference type="Proteomes" id="UP000551709"/>
    </source>
</evidence>
<dbReference type="InterPro" id="IPR052039">
    <property type="entry name" value="Caspase-related_regulators"/>
</dbReference>
<dbReference type="PANTHER" id="PTHR22576:SF37">
    <property type="entry name" value="MUCOSA-ASSOCIATED LYMPHOID TISSUE LYMPHOMA TRANSLOCATION PROTEIN 1"/>
    <property type="match status" value="1"/>
</dbReference>
<name>A0A8T5VBE7_9BRAD</name>
<dbReference type="InterPro" id="IPR001309">
    <property type="entry name" value="Pept_C14_p20"/>
</dbReference>
<dbReference type="GO" id="GO:0004197">
    <property type="term" value="F:cysteine-type endopeptidase activity"/>
    <property type="evidence" value="ECO:0007669"/>
    <property type="project" value="InterPro"/>
</dbReference>
<reference evidence="1" key="2">
    <citation type="submission" date="2022-04" db="EMBL/GenBank/DDBJ databases">
        <authorList>
            <person name="Bromfield E.S.P."/>
            <person name="Cloutier S."/>
        </authorList>
    </citation>
    <scope>NUCLEOTIDE SEQUENCE</scope>
    <source>
        <strain evidence="1">1S5</strain>
    </source>
</reference>
<dbReference type="Proteomes" id="UP000551709">
    <property type="component" value="Chromosome"/>
</dbReference>
<dbReference type="SUPFAM" id="SSF52129">
    <property type="entry name" value="Caspase-like"/>
    <property type="match status" value="1"/>
</dbReference>
<dbReference type="Gene3D" id="3.40.50.1460">
    <property type="match status" value="1"/>
</dbReference>
<proteinExistence type="predicted"/>
<organism evidence="1 2">
    <name type="scientific">Bradyrhizobium barranii subsp. apii</name>
    <dbReference type="NCBI Taxonomy" id="2819348"/>
    <lineage>
        <taxon>Bacteria</taxon>
        <taxon>Pseudomonadati</taxon>
        <taxon>Pseudomonadota</taxon>
        <taxon>Alphaproteobacteria</taxon>
        <taxon>Hyphomicrobiales</taxon>
        <taxon>Nitrobacteraceae</taxon>
        <taxon>Bradyrhizobium</taxon>
        <taxon>Bradyrhizobium barranii</taxon>
    </lineage>
</organism>